<evidence type="ECO:0000313" key="3">
    <source>
        <dbReference type="WBParaSite" id="Hba_04888"/>
    </source>
</evidence>
<organism evidence="2 3">
    <name type="scientific">Heterorhabditis bacteriophora</name>
    <name type="common">Entomopathogenic nematode worm</name>
    <dbReference type="NCBI Taxonomy" id="37862"/>
    <lineage>
        <taxon>Eukaryota</taxon>
        <taxon>Metazoa</taxon>
        <taxon>Ecdysozoa</taxon>
        <taxon>Nematoda</taxon>
        <taxon>Chromadorea</taxon>
        <taxon>Rhabditida</taxon>
        <taxon>Rhabditina</taxon>
        <taxon>Rhabditomorpha</taxon>
        <taxon>Strongyloidea</taxon>
        <taxon>Heterorhabditidae</taxon>
        <taxon>Heterorhabditis</taxon>
    </lineage>
</organism>
<dbReference type="AlphaFoldDB" id="A0A1I7WIR3"/>
<dbReference type="Proteomes" id="UP000095283">
    <property type="component" value="Unplaced"/>
</dbReference>
<keyword evidence="2" id="KW-1185">Reference proteome</keyword>
<accession>A0A1I7WIR3</accession>
<sequence length="54" mass="6100">MHHLPQSTTSTTRPREHVSRASVSELVSRLGHLDRLVAFNNLVDFMPINLLMSS</sequence>
<name>A0A1I7WIR3_HETBA</name>
<evidence type="ECO:0000256" key="1">
    <source>
        <dbReference type="SAM" id="MobiDB-lite"/>
    </source>
</evidence>
<proteinExistence type="predicted"/>
<reference evidence="3" key="1">
    <citation type="submission" date="2016-11" db="UniProtKB">
        <authorList>
            <consortium name="WormBaseParasite"/>
        </authorList>
    </citation>
    <scope>IDENTIFICATION</scope>
</reference>
<dbReference type="WBParaSite" id="Hba_04888">
    <property type="protein sequence ID" value="Hba_04888"/>
    <property type="gene ID" value="Hba_04888"/>
</dbReference>
<feature type="region of interest" description="Disordered" evidence="1">
    <location>
        <begin position="1"/>
        <end position="20"/>
    </location>
</feature>
<protein>
    <submittedName>
        <fullName evidence="3">Uncharacterized protein</fullName>
    </submittedName>
</protein>
<feature type="compositionally biased region" description="Polar residues" evidence="1">
    <location>
        <begin position="1"/>
        <end position="12"/>
    </location>
</feature>
<evidence type="ECO:0000313" key="2">
    <source>
        <dbReference type="Proteomes" id="UP000095283"/>
    </source>
</evidence>